<accession>A0A2W2D9Q8</accession>
<keyword evidence="2" id="KW-1185">Reference proteome</keyword>
<dbReference type="Pfam" id="PF12867">
    <property type="entry name" value="DinB_2"/>
    <property type="match status" value="1"/>
</dbReference>
<dbReference type="Proteomes" id="UP000248627">
    <property type="component" value="Unassembled WGS sequence"/>
</dbReference>
<dbReference type="RefSeq" id="WP_111241468.1">
    <property type="nucleotide sequence ID" value="NZ_AP023358.1"/>
</dbReference>
<comment type="caution">
    <text evidence="1">The sequence shown here is derived from an EMBL/GenBank/DDBJ whole genome shotgun (WGS) entry which is preliminary data.</text>
</comment>
<reference evidence="1 2" key="1">
    <citation type="submission" date="2018-01" db="EMBL/GenBank/DDBJ databases">
        <title>Draft genome sequence of Jishengella endophytica.</title>
        <authorList>
            <person name="Sahin N."/>
            <person name="Ay H."/>
            <person name="Saygin H."/>
        </authorList>
    </citation>
    <scope>NUCLEOTIDE SEQUENCE [LARGE SCALE GENOMIC DNA]</scope>
    <source>
        <strain evidence="1 2">DSM 45430</strain>
    </source>
</reference>
<dbReference type="InterPro" id="IPR024775">
    <property type="entry name" value="DinB-like"/>
</dbReference>
<evidence type="ECO:0000313" key="2">
    <source>
        <dbReference type="Proteomes" id="UP000248627"/>
    </source>
</evidence>
<name>A0A2W2D9Q8_9ACTN</name>
<protein>
    <submittedName>
        <fullName evidence="1">Damage-inducible protein DinB</fullName>
    </submittedName>
</protein>
<dbReference type="SUPFAM" id="SSF109854">
    <property type="entry name" value="DinB/YfiT-like putative metalloenzymes"/>
    <property type="match status" value="1"/>
</dbReference>
<dbReference type="AlphaFoldDB" id="A0A2W2D9Q8"/>
<dbReference type="OrthoDB" id="5022306at2"/>
<sequence length="175" mass="20444">MPAPRRDLLRWQFELTWSLFEYHLDRLEPAHLHWEAAGHSWAVRRDADGRWTPDWAETEPDPIPVPTVAWLTWHIGWWWSVATDHLQGRPPRERTEIHWPGDGPAAIAWLRELRAEWLTVLDRLSDADLDAVAPFPWPHDPQHTIGHMLGWVNAELMKNAAEIGQLRLLHEAQTP</sequence>
<gene>
    <name evidence="1" type="ORF">C1I93_02010</name>
</gene>
<organism evidence="1 2">
    <name type="scientific">Micromonospora endophytica</name>
    <dbReference type="NCBI Taxonomy" id="515350"/>
    <lineage>
        <taxon>Bacteria</taxon>
        <taxon>Bacillati</taxon>
        <taxon>Actinomycetota</taxon>
        <taxon>Actinomycetes</taxon>
        <taxon>Micromonosporales</taxon>
        <taxon>Micromonosporaceae</taxon>
        <taxon>Micromonospora</taxon>
    </lineage>
</organism>
<dbReference type="Gene3D" id="1.20.120.450">
    <property type="entry name" value="dinb family like domain"/>
    <property type="match status" value="1"/>
</dbReference>
<evidence type="ECO:0000313" key="1">
    <source>
        <dbReference type="EMBL" id="PZG00649.1"/>
    </source>
</evidence>
<dbReference type="InterPro" id="IPR034660">
    <property type="entry name" value="DinB/YfiT-like"/>
</dbReference>
<dbReference type="EMBL" id="POTX01000006">
    <property type="protein sequence ID" value="PZG00649.1"/>
    <property type="molecule type" value="Genomic_DNA"/>
</dbReference>
<proteinExistence type="predicted"/>